<feature type="region of interest" description="Disordered" evidence="1">
    <location>
        <begin position="17"/>
        <end position="38"/>
    </location>
</feature>
<gene>
    <name evidence="2" type="ordered locus">HPL003_23765</name>
</gene>
<sequence length="38" mass="4342">MQLSLYPLMTQRSFFKKTNAGTDPTEPLYAGQGDFWNS</sequence>
<reference evidence="3" key="1">
    <citation type="submission" date="2011-11" db="EMBL/GenBank/DDBJ databases">
        <title>Complete sequence of Paenibacillus terrae HPL-003.</title>
        <authorList>
            <person name="Shin S.H."/>
            <person name="Kim S."/>
            <person name="Kim J.Y."/>
        </authorList>
    </citation>
    <scope>NUCLEOTIDE SEQUENCE [LARGE SCALE GENOMIC DNA]</scope>
    <source>
        <strain evidence="3">HPL-003</strain>
    </source>
</reference>
<evidence type="ECO:0000256" key="1">
    <source>
        <dbReference type="SAM" id="MobiDB-lite"/>
    </source>
</evidence>
<dbReference type="Proteomes" id="UP000005876">
    <property type="component" value="Chromosome"/>
</dbReference>
<reference key="2">
    <citation type="submission" date="2011-11" db="EMBL/GenBank/DDBJ databases">
        <authorList>
            <person name="Shin S.H."/>
            <person name="Kim S."/>
            <person name="Kim J.Y."/>
        </authorList>
    </citation>
    <scope>NUCLEOTIDE SEQUENCE</scope>
    <source>
        <strain>HPL-003</strain>
    </source>
</reference>
<dbReference type="KEGG" id="pta:HPL003_23765"/>
<dbReference type="EMBL" id="CP003107">
    <property type="protein sequence ID" value="AET61471.1"/>
    <property type="molecule type" value="Genomic_DNA"/>
</dbReference>
<accession>G7VSA1</accession>
<dbReference type="HOGENOM" id="CLU_3331034_0_0_9"/>
<evidence type="ECO:0000313" key="3">
    <source>
        <dbReference type="Proteomes" id="UP000005876"/>
    </source>
</evidence>
<name>G7VSA1_PAETH</name>
<proteinExistence type="predicted"/>
<protein>
    <submittedName>
        <fullName evidence="2">Uncharacterized protein</fullName>
    </submittedName>
</protein>
<evidence type="ECO:0000313" key="2">
    <source>
        <dbReference type="EMBL" id="AET61471.1"/>
    </source>
</evidence>
<organism evidence="2 3">
    <name type="scientific">Paenibacillus terrae (strain HPL-003)</name>
    <dbReference type="NCBI Taxonomy" id="985665"/>
    <lineage>
        <taxon>Bacteria</taxon>
        <taxon>Bacillati</taxon>
        <taxon>Bacillota</taxon>
        <taxon>Bacilli</taxon>
        <taxon>Bacillales</taxon>
        <taxon>Paenibacillaceae</taxon>
        <taxon>Paenibacillus</taxon>
    </lineage>
</organism>
<dbReference type="AlphaFoldDB" id="G7VSA1"/>
<reference evidence="2 3" key="3">
    <citation type="journal article" date="2012" name="J. Bacteriol.">
        <title>Genome Sequence of Paenibacillus terrae HPL-003, a Xylanase-Producing Bacterium Isolated from Soil Found in Forest Residue.</title>
        <authorList>
            <person name="Shin S.H."/>
            <person name="Kim S."/>
            <person name="Kim J.Y."/>
            <person name="Song H.Y."/>
            <person name="Cho S.J."/>
            <person name="Kim D.R."/>
            <person name="Lee K.I."/>
            <person name="Lim H.K."/>
            <person name="Park N.J."/>
            <person name="Hwang I.T."/>
            <person name="Yang K.S."/>
        </authorList>
    </citation>
    <scope>NUCLEOTIDE SEQUENCE [LARGE SCALE GENOMIC DNA]</scope>
    <source>
        <strain evidence="2 3">HPL-003</strain>
    </source>
</reference>